<feature type="domain" description="ATP-grasp" evidence="2">
    <location>
        <begin position="377"/>
        <end position="449"/>
    </location>
</feature>
<dbReference type="Proteomes" id="UP001518925">
    <property type="component" value="Unassembled WGS sequence"/>
</dbReference>
<evidence type="ECO:0000313" key="4">
    <source>
        <dbReference type="Proteomes" id="UP001518925"/>
    </source>
</evidence>
<dbReference type="Pfam" id="PF14398">
    <property type="entry name" value="ATPgrasp_YheCD"/>
    <property type="match status" value="1"/>
</dbReference>
<keyword evidence="1" id="KW-0547">Nucleotide-binding</keyword>
<dbReference type="InterPro" id="IPR026838">
    <property type="entry name" value="YheC/D"/>
</dbReference>
<evidence type="ECO:0000256" key="1">
    <source>
        <dbReference type="PROSITE-ProRule" id="PRU00409"/>
    </source>
</evidence>
<dbReference type="InterPro" id="IPR011761">
    <property type="entry name" value="ATP-grasp"/>
</dbReference>
<protein>
    <submittedName>
        <fullName evidence="3">YheC/YheD family protein</fullName>
    </submittedName>
</protein>
<dbReference type="Gene3D" id="3.30.470.20">
    <property type="entry name" value="ATP-grasp fold, B domain"/>
    <property type="match status" value="1"/>
</dbReference>
<proteinExistence type="predicted"/>
<keyword evidence="4" id="KW-1185">Reference proteome</keyword>
<name>A0ABS2DH22_9BACI</name>
<keyword evidence="1" id="KW-0067">ATP-binding</keyword>
<accession>A0ABS2DH22</accession>
<comment type="caution">
    <text evidence="3">The sequence shown here is derived from an EMBL/GenBank/DDBJ whole genome shotgun (WGS) entry which is preliminary data.</text>
</comment>
<sequence length="455" mass="52670">MIVSEKVKIEKKQVTSSPREIEMDEVLFYKWSISTSKKYKIQCGDNSVQVTFIPSDIQQSIRMDESLFRDLQLPPLTHSLHLYLHEGLDIFTLGIFIGLLTEVKETEYGVSFGSVHEFCVELATYCVKNETLFYVFSLKNYHEPNLKGYVWNGESWELHDVPWPHVVHNRIHSRKREQSTEYQQFTLYLKEKHIPFFNDHFLNKWESHQHLVQQDHLLAYLPHTELLLNFSTLDTFLQQHKSVYIKPIHGSQGRKIFRIEDNGKEYILDYTTFTGDIEKSYETTHDLFIAIRPRLKGAFIIQQGIPLLRYENRILDFRFLCHLNTSNDWKVTSSVARISSPKEFVSNIARGGEIQKVQSVLRELLDPKQAITVGKVLHELAIEIASSIGQSEEGLFGEFGIDLALDENGKPWIIEVNTKPSKNMDASTPSTTIRPSARSVINYCLYLANPFRGVN</sequence>
<reference evidence="3 4" key="1">
    <citation type="submission" date="2021-02" db="EMBL/GenBank/DDBJ databases">
        <title>Bacillus sp. RD4P76, an endophyte from a halophyte.</title>
        <authorList>
            <person name="Sun J.-Q."/>
        </authorList>
    </citation>
    <scope>NUCLEOTIDE SEQUENCE [LARGE SCALE GENOMIC DNA]</scope>
    <source>
        <strain evidence="3 4">RD4P76</strain>
    </source>
</reference>
<organism evidence="3 4">
    <name type="scientific">Bacillus suaedaesalsae</name>
    <dbReference type="NCBI Taxonomy" id="2810349"/>
    <lineage>
        <taxon>Bacteria</taxon>
        <taxon>Bacillati</taxon>
        <taxon>Bacillota</taxon>
        <taxon>Bacilli</taxon>
        <taxon>Bacillales</taxon>
        <taxon>Bacillaceae</taxon>
        <taxon>Bacillus</taxon>
    </lineage>
</organism>
<dbReference type="EMBL" id="JAFELM010000027">
    <property type="protein sequence ID" value="MBM6617779.1"/>
    <property type="molecule type" value="Genomic_DNA"/>
</dbReference>
<dbReference type="SUPFAM" id="SSF56059">
    <property type="entry name" value="Glutathione synthetase ATP-binding domain-like"/>
    <property type="match status" value="1"/>
</dbReference>
<gene>
    <name evidence="3" type="ORF">JR050_08870</name>
</gene>
<dbReference type="PROSITE" id="PS50975">
    <property type="entry name" value="ATP_GRASP"/>
    <property type="match status" value="1"/>
</dbReference>
<dbReference type="RefSeq" id="WP_204203146.1">
    <property type="nucleotide sequence ID" value="NZ_JAFELM010000027.1"/>
</dbReference>
<evidence type="ECO:0000259" key="2">
    <source>
        <dbReference type="PROSITE" id="PS50975"/>
    </source>
</evidence>
<evidence type="ECO:0000313" key="3">
    <source>
        <dbReference type="EMBL" id="MBM6617779.1"/>
    </source>
</evidence>